<gene>
    <name evidence="2" type="primary">ORF83830</name>
</gene>
<proteinExistence type="predicted"/>
<sequence length="270" mass="30410">SCKIGVNNSINNDLSSKLDNLKLENNRNIKLVNLNGCVIKPREDDDNQDNQSETGRENEILPRKNIEDMRIADNLMTLDAPSFEDEEETEDAEQLSLSYLETDEHLEERGPTLGIPSSFAQSSTVPGYSGHNVRQLHGSKRGMDEIHYDSAKYIRPQETRTMGVNIVSAGSTVKSTNQVCRNQMSGGTMYTSVDMPHSADLKTVVDSRQDLYPETDVLEDLVLDQTLLDIPSDLTDSQHNLLNDIYFGQMHQLSYPTTDMNLHQINDYNQ</sequence>
<organism evidence="2">
    <name type="scientific">Arion vulgaris</name>
    <dbReference type="NCBI Taxonomy" id="1028688"/>
    <lineage>
        <taxon>Eukaryota</taxon>
        <taxon>Metazoa</taxon>
        <taxon>Spiralia</taxon>
        <taxon>Lophotrochozoa</taxon>
        <taxon>Mollusca</taxon>
        <taxon>Gastropoda</taxon>
        <taxon>Heterobranchia</taxon>
        <taxon>Euthyneura</taxon>
        <taxon>Panpulmonata</taxon>
        <taxon>Eupulmonata</taxon>
        <taxon>Stylommatophora</taxon>
        <taxon>Helicina</taxon>
        <taxon>Arionoidea</taxon>
        <taxon>Arionidae</taxon>
        <taxon>Arion</taxon>
    </lineage>
</organism>
<dbReference type="AlphaFoldDB" id="A0A0B6ZVV0"/>
<reference evidence="2" key="1">
    <citation type="submission" date="2014-12" db="EMBL/GenBank/DDBJ databases">
        <title>Insight into the proteome of Arion vulgaris.</title>
        <authorList>
            <person name="Aradska J."/>
            <person name="Bulat T."/>
            <person name="Smidak R."/>
            <person name="Sarate P."/>
            <person name="Gangsoo J."/>
            <person name="Sialana F."/>
            <person name="Bilban M."/>
            <person name="Lubec G."/>
        </authorList>
    </citation>
    <scope>NUCLEOTIDE SEQUENCE</scope>
    <source>
        <tissue evidence="2">Skin</tissue>
    </source>
</reference>
<protein>
    <submittedName>
        <fullName evidence="2">Uncharacterized protein</fullName>
    </submittedName>
</protein>
<dbReference type="EMBL" id="HACG01025894">
    <property type="protein sequence ID" value="CEK72759.1"/>
    <property type="molecule type" value="Transcribed_RNA"/>
</dbReference>
<feature type="non-terminal residue" evidence="2">
    <location>
        <position position="1"/>
    </location>
</feature>
<feature type="non-terminal residue" evidence="2">
    <location>
        <position position="270"/>
    </location>
</feature>
<name>A0A0B6ZVV0_9EUPU</name>
<feature type="region of interest" description="Disordered" evidence="1">
    <location>
        <begin position="39"/>
        <end position="62"/>
    </location>
</feature>
<accession>A0A0B6ZVV0</accession>
<evidence type="ECO:0000313" key="2">
    <source>
        <dbReference type="EMBL" id="CEK72759.1"/>
    </source>
</evidence>
<evidence type="ECO:0000256" key="1">
    <source>
        <dbReference type="SAM" id="MobiDB-lite"/>
    </source>
</evidence>